<feature type="transmembrane region" description="Helical" evidence="5">
    <location>
        <begin position="70"/>
        <end position="91"/>
    </location>
</feature>
<organism evidence="7 8">
    <name type="scientific">Pseudoxanthomonas dokdonensis</name>
    <dbReference type="NCBI Taxonomy" id="344882"/>
    <lineage>
        <taxon>Bacteria</taxon>
        <taxon>Pseudomonadati</taxon>
        <taxon>Pseudomonadota</taxon>
        <taxon>Gammaproteobacteria</taxon>
        <taxon>Lysobacterales</taxon>
        <taxon>Lysobacteraceae</taxon>
        <taxon>Pseudoxanthomonas</taxon>
    </lineage>
</organism>
<feature type="transmembrane region" description="Helical" evidence="5">
    <location>
        <begin position="12"/>
        <end position="35"/>
    </location>
</feature>
<dbReference type="GO" id="GO:0016491">
    <property type="term" value="F:oxidoreductase activity"/>
    <property type="evidence" value="ECO:0007669"/>
    <property type="project" value="InterPro"/>
</dbReference>
<evidence type="ECO:0000256" key="3">
    <source>
        <dbReference type="ARBA" id="ARBA00022989"/>
    </source>
</evidence>
<dbReference type="PANTHER" id="PTHR11863">
    <property type="entry name" value="STEROL DESATURASE"/>
    <property type="match status" value="1"/>
</dbReference>
<dbReference type="GO" id="GO:0016020">
    <property type="term" value="C:membrane"/>
    <property type="evidence" value="ECO:0007669"/>
    <property type="project" value="UniProtKB-SubCell"/>
</dbReference>
<dbReference type="Proteomes" id="UP000052052">
    <property type="component" value="Unassembled WGS sequence"/>
</dbReference>
<keyword evidence="8" id="KW-1185">Reference proteome</keyword>
<dbReference type="GO" id="GO:0008610">
    <property type="term" value="P:lipid biosynthetic process"/>
    <property type="evidence" value="ECO:0007669"/>
    <property type="project" value="InterPro"/>
</dbReference>
<accession>A0A0R0CTP6</accession>
<reference evidence="7 8" key="1">
    <citation type="submission" date="2015-05" db="EMBL/GenBank/DDBJ databases">
        <title>Genome sequencing and analysis of members of genus Stenotrophomonas.</title>
        <authorList>
            <person name="Patil P.P."/>
            <person name="Midha S."/>
            <person name="Patil P.B."/>
        </authorList>
    </citation>
    <scope>NUCLEOTIDE SEQUENCE [LARGE SCALE GENOMIC DNA]</scope>
    <source>
        <strain evidence="7 8">DSM 21858</strain>
    </source>
</reference>
<evidence type="ECO:0000313" key="8">
    <source>
        <dbReference type="Proteomes" id="UP000052052"/>
    </source>
</evidence>
<dbReference type="InterPro" id="IPR006694">
    <property type="entry name" value="Fatty_acid_hydroxylase"/>
</dbReference>
<evidence type="ECO:0000313" key="7">
    <source>
        <dbReference type="EMBL" id="KRG69105.1"/>
    </source>
</evidence>
<dbReference type="EMBL" id="LDJL01000011">
    <property type="protein sequence ID" value="KRG69105.1"/>
    <property type="molecule type" value="Genomic_DNA"/>
</dbReference>
<sequence>MGSWFISLDWLQVMTVGVMYFSVLYFTTALVNTWLSQRLMPAIGFGRRLDPRPLRPGQLRREIGESMMSILIFGTGLVVPWGLLRLGWAQLATAPSVAQIIIEIIVLFFWNELHFYLNHRLLHTRLMRRFHVAHHRSHVATPFSTYAFHPVEAAMLGSVPLIPMLLHDFSFAALASLPVISIVLNSLGHANYEYSRSAPARGPLAASRRHHLHHACYHGNYGFLLPVFDQLFGTGLPLDAADDRIAARGGDGAT</sequence>
<keyword evidence="2 5" id="KW-0812">Transmembrane</keyword>
<gene>
    <name evidence="7" type="ORF">ABB29_11855</name>
</gene>
<name>A0A0R0CTP6_9GAMM</name>
<dbReference type="RefSeq" id="WP_057659230.1">
    <property type="nucleotide sequence ID" value="NZ_LDJL01000011.1"/>
</dbReference>
<dbReference type="Pfam" id="PF04116">
    <property type="entry name" value="FA_hydroxylase"/>
    <property type="match status" value="1"/>
</dbReference>
<feature type="transmembrane region" description="Helical" evidence="5">
    <location>
        <begin position="97"/>
        <end position="118"/>
    </location>
</feature>
<dbReference type="STRING" id="344882.ABB29_11855"/>
<protein>
    <submittedName>
        <fullName evidence="7">Desaturase</fullName>
    </submittedName>
</protein>
<keyword evidence="3 5" id="KW-1133">Transmembrane helix</keyword>
<evidence type="ECO:0000256" key="4">
    <source>
        <dbReference type="ARBA" id="ARBA00023136"/>
    </source>
</evidence>
<dbReference type="PATRIC" id="fig|344882.3.peg.737"/>
<evidence type="ECO:0000256" key="2">
    <source>
        <dbReference type="ARBA" id="ARBA00022692"/>
    </source>
</evidence>
<feature type="domain" description="Fatty acid hydroxylase" evidence="6">
    <location>
        <begin position="105"/>
        <end position="234"/>
    </location>
</feature>
<dbReference type="AlphaFoldDB" id="A0A0R0CTP6"/>
<dbReference type="OrthoDB" id="9770329at2"/>
<comment type="subcellular location">
    <subcellularLocation>
        <location evidence="1">Membrane</location>
    </subcellularLocation>
</comment>
<evidence type="ECO:0000256" key="1">
    <source>
        <dbReference type="ARBA" id="ARBA00004370"/>
    </source>
</evidence>
<dbReference type="InterPro" id="IPR050307">
    <property type="entry name" value="Sterol_Desaturase_Related"/>
</dbReference>
<comment type="caution">
    <text evidence="7">The sequence shown here is derived from an EMBL/GenBank/DDBJ whole genome shotgun (WGS) entry which is preliminary data.</text>
</comment>
<keyword evidence="4 5" id="KW-0472">Membrane</keyword>
<evidence type="ECO:0000256" key="5">
    <source>
        <dbReference type="SAM" id="Phobius"/>
    </source>
</evidence>
<dbReference type="GO" id="GO:0005506">
    <property type="term" value="F:iron ion binding"/>
    <property type="evidence" value="ECO:0007669"/>
    <property type="project" value="InterPro"/>
</dbReference>
<evidence type="ECO:0000259" key="6">
    <source>
        <dbReference type="Pfam" id="PF04116"/>
    </source>
</evidence>
<proteinExistence type="predicted"/>